<accession>A0A1S2MCT1</accession>
<reference evidence="3" key="4">
    <citation type="submission" date="2020-10" db="EMBL/GenBank/DDBJ databases">
        <authorList>
            <person name="Bassil N.M."/>
            <person name="Lloyd J.R."/>
        </authorList>
    </citation>
    <scope>NUCLEOTIDE SEQUENCE</scope>
    <source>
        <strain evidence="3">NB2006</strain>
    </source>
</reference>
<evidence type="ECO:0000313" key="4">
    <source>
        <dbReference type="Proteomes" id="UP000180175"/>
    </source>
</evidence>
<reference evidence="3 4" key="3">
    <citation type="journal article" date="2019" name="Int. J. Syst. Evol. Microbiol.">
        <title>Anaerobacillus isosaccharinicus sp. nov., an alkaliphilic bacterium which degrades isosaccharinic acid.</title>
        <authorList>
            <person name="Bassil N.M."/>
            <person name="Lloyd J.R."/>
        </authorList>
    </citation>
    <scope>NUCLEOTIDE SEQUENCE [LARGE SCALE GENOMIC DNA]</scope>
    <source>
        <strain evidence="3 4">NB2006</strain>
    </source>
</reference>
<dbReference type="AlphaFoldDB" id="A0A1S2MCT1"/>
<organism evidence="2 4">
    <name type="scientific">Anaerobacillus isosaccharinicus</name>
    <dbReference type="NCBI Taxonomy" id="1532552"/>
    <lineage>
        <taxon>Bacteria</taxon>
        <taxon>Bacillati</taxon>
        <taxon>Bacillota</taxon>
        <taxon>Bacilli</taxon>
        <taxon>Bacillales</taxon>
        <taxon>Bacillaceae</taxon>
        <taxon>Anaerobacillus</taxon>
    </lineage>
</organism>
<keyword evidence="4" id="KW-1185">Reference proteome</keyword>
<reference evidence="3 4" key="2">
    <citation type="journal article" date="2017" name="Genome Announc.">
        <title>Draft Genome Sequences of Four Alkaliphilic Bacteria Belonging to the Anaerobacillus Genus.</title>
        <authorList>
            <person name="Bassil N.M."/>
            <person name="Lloyd J.R."/>
        </authorList>
    </citation>
    <scope>NUCLEOTIDE SEQUENCE [LARGE SCALE GENOMIC DNA]</scope>
    <source>
        <strain evidence="3 4">NB2006</strain>
    </source>
</reference>
<proteinExistence type="predicted"/>
<sequence length="110" mass="13371">MVLNDILKIYWKLFHSAKNENDINELITYCLKMNEMTFEKIPLKEMMYQIWIINEGILKSREEIQIKRIIEELEDCNIREINKLKDKLIPKERMIWSLNNSKKTIEHTSD</sequence>
<dbReference type="RefSeq" id="WP_071316237.1">
    <property type="nucleotide sequence ID" value="NZ_CP063356.2"/>
</dbReference>
<dbReference type="EMBL" id="LQXD01000055">
    <property type="protein sequence ID" value="OIJ22541.1"/>
    <property type="molecule type" value="Genomic_DNA"/>
</dbReference>
<dbReference type="KEGG" id="aia:AWH56_009030"/>
<dbReference type="Proteomes" id="UP000180175">
    <property type="component" value="Chromosome"/>
</dbReference>
<dbReference type="EMBL" id="CP063356">
    <property type="protein sequence ID" value="QOY37705.1"/>
    <property type="molecule type" value="Genomic_DNA"/>
</dbReference>
<reference evidence="2 4" key="1">
    <citation type="submission" date="2016-10" db="EMBL/GenBank/DDBJ databases">
        <title>Draft genome sequences of four alkaliphilic bacteria belonging to the Anaerobacillus genus.</title>
        <authorList>
            <person name="Bassil N.M."/>
            <person name="Lloyd J.R."/>
        </authorList>
    </citation>
    <scope>NUCLEOTIDE SEQUENCE [LARGE SCALE GENOMIC DNA]</scope>
    <source>
        <strain evidence="2 4">NB2006</strain>
    </source>
</reference>
<name>A0A1S2MCT1_9BACI</name>
<evidence type="ECO:0000313" key="2">
    <source>
        <dbReference type="EMBL" id="OIJ22541.1"/>
    </source>
</evidence>
<gene>
    <name evidence="3" type="ORF">AWH56_009030</name>
    <name evidence="2" type="ORF">AWH56_05880</name>
    <name evidence="1" type="ORF">AWH56_06715</name>
</gene>
<evidence type="ECO:0000313" key="3">
    <source>
        <dbReference type="EMBL" id="QOY37705.1"/>
    </source>
</evidence>
<dbReference type="EMBL" id="LQXD01000060">
    <property type="protein sequence ID" value="OIJ21055.1"/>
    <property type="molecule type" value="Genomic_DNA"/>
</dbReference>
<evidence type="ECO:0000313" key="1">
    <source>
        <dbReference type="EMBL" id="OIJ21055.1"/>
    </source>
</evidence>
<protein>
    <submittedName>
        <fullName evidence="2">Uncharacterized protein</fullName>
    </submittedName>
</protein>